<protein>
    <submittedName>
        <fullName evidence="2">Uncharacterized protein</fullName>
    </submittedName>
</protein>
<proteinExistence type="predicted"/>
<sequence length="81" mass="9211">MCDQCWGSSLRQKQNSRATREKEWKGNCKMSFKKHATCLLDVNSNEKFEQILLADRGDSSQSASSRKGVPGITFVISQHYK</sequence>
<evidence type="ECO:0000313" key="3">
    <source>
        <dbReference type="Proteomes" id="UP001279734"/>
    </source>
</evidence>
<dbReference type="Proteomes" id="UP001279734">
    <property type="component" value="Unassembled WGS sequence"/>
</dbReference>
<accession>A0AAD3P6H3</accession>
<gene>
    <name evidence="2" type="ORF">Nepgr_001699</name>
</gene>
<keyword evidence="3" id="KW-1185">Reference proteome</keyword>
<organism evidence="2 3">
    <name type="scientific">Nepenthes gracilis</name>
    <name type="common">Slender pitcher plant</name>
    <dbReference type="NCBI Taxonomy" id="150966"/>
    <lineage>
        <taxon>Eukaryota</taxon>
        <taxon>Viridiplantae</taxon>
        <taxon>Streptophyta</taxon>
        <taxon>Embryophyta</taxon>
        <taxon>Tracheophyta</taxon>
        <taxon>Spermatophyta</taxon>
        <taxon>Magnoliopsida</taxon>
        <taxon>eudicotyledons</taxon>
        <taxon>Gunneridae</taxon>
        <taxon>Pentapetalae</taxon>
        <taxon>Caryophyllales</taxon>
        <taxon>Nepenthaceae</taxon>
        <taxon>Nepenthes</taxon>
    </lineage>
</organism>
<name>A0AAD3P6H3_NEPGR</name>
<feature type="region of interest" description="Disordered" evidence="1">
    <location>
        <begin position="1"/>
        <end position="20"/>
    </location>
</feature>
<feature type="compositionally biased region" description="Polar residues" evidence="1">
    <location>
        <begin position="1"/>
        <end position="17"/>
    </location>
</feature>
<dbReference type="AlphaFoldDB" id="A0AAD3P6H3"/>
<evidence type="ECO:0000313" key="2">
    <source>
        <dbReference type="EMBL" id="GMG99859.1"/>
    </source>
</evidence>
<dbReference type="EMBL" id="BSYO01000001">
    <property type="protein sequence ID" value="GMG99859.1"/>
    <property type="molecule type" value="Genomic_DNA"/>
</dbReference>
<evidence type="ECO:0000256" key="1">
    <source>
        <dbReference type="SAM" id="MobiDB-lite"/>
    </source>
</evidence>
<comment type="caution">
    <text evidence="2">The sequence shown here is derived from an EMBL/GenBank/DDBJ whole genome shotgun (WGS) entry which is preliminary data.</text>
</comment>
<reference evidence="2" key="1">
    <citation type="submission" date="2023-05" db="EMBL/GenBank/DDBJ databases">
        <title>Nepenthes gracilis genome sequencing.</title>
        <authorList>
            <person name="Fukushima K."/>
        </authorList>
    </citation>
    <scope>NUCLEOTIDE SEQUENCE</scope>
    <source>
        <strain evidence="2">SING2019-196</strain>
    </source>
</reference>